<name>A0A9W7CIR8_9STRA</name>
<feature type="region of interest" description="Disordered" evidence="1">
    <location>
        <begin position="49"/>
        <end position="117"/>
    </location>
</feature>
<comment type="caution">
    <text evidence="2">The sequence shown here is derived from an EMBL/GenBank/DDBJ whole genome shotgun (WGS) entry which is preliminary data.</text>
</comment>
<feature type="region of interest" description="Disordered" evidence="1">
    <location>
        <begin position="1"/>
        <end position="26"/>
    </location>
</feature>
<evidence type="ECO:0000313" key="3">
    <source>
        <dbReference type="Proteomes" id="UP001165121"/>
    </source>
</evidence>
<sequence>MEPQRLDQSKPLGAKAWNSAGDEAGRRDGLDWWTVVAFVCRLSFGMSDIGLKTHPTVRPKGGSDPSQTPIPQTPKKSEHGKESADDGVFGVKTEGTPYFQDVNMVPPRSSNRADQLP</sequence>
<proteinExistence type="predicted"/>
<dbReference type="Proteomes" id="UP001165121">
    <property type="component" value="Unassembled WGS sequence"/>
</dbReference>
<feature type="compositionally biased region" description="Polar residues" evidence="1">
    <location>
        <begin position="108"/>
        <end position="117"/>
    </location>
</feature>
<keyword evidence="3" id="KW-1185">Reference proteome</keyword>
<organism evidence="2 3">
    <name type="scientific">Phytophthora fragariaefolia</name>
    <dbReference type="NCBI Taxonomy" id="1490495"/>
    <lineage>
        <taxon>Eukaryota</taxon>
        <taxon>Sar</taxon>
        <taxon>Stramenopiles</taxon>
        <taxon>Oomycota</taxon>
        <taxon>Peronosporomycetes</taxon>
        <taxon>Peronosporales</taxon>
        <taxon>Peronosporaceae</taxon>
        <taxon>Phytophthora</taxon>
    </lineage>
</organism>
<protein>
    <submittedName>
        <fullName evidence="2">Unnamed protein product</fullName>
    </submittedName>
</protein>
<dbReference type="OrthoDB" id="118677at2759"/>
<reference evidence="2" key="1">
    <citation type="submission" date="2023-04" db="EMBL/GenBank/DDBJ databases">
        <title>Phytophthora fragariaefolia NBRC 109709.</title>
        <authorList>
            <person name="Ichikawa N."/>
            <person name="Sato H."/>
            <person name="Tonouchi N."/>
        </authorList>
    </citation>
    <scope>NUCLEOTIDE SEQUENCE</scope>
    <source>
        <strain evidence="2">NBRC 109709</strain>
    </source>
</reference>
<evidence type="ECO:0000256" key="1">
    <source>
        <dbReference type="SAM" id="MobiDB-lite"/>
    </source>
</evidence>
<dbReference type="EMBL" id="BSXT01000687">
    <property type="protein sequence ID" value="GMF32425.1"/>
    <property type="molecule type" value="Genomic_DNA"/>
</dbReference>
<gene>
    <name evidence="2" type="ORF">Pfra01_000771900</name>
</gene>
<accession>A0A9W7CIR8</accession>
<evidence type="ECO:0000313" key="2">
    <source>
        <dbReference type="EMBL" id="GMF32425.1"/>
    </source>
</evidence>
<feature type="compositionally biased region" description="Basic and acidic residues" evidence="1">
    <location>
        <begin position="75"/>
        <end position="84"/>
    </location>
</feature>
<dbReference type="AlphaFoldDB" id="A0A9W7CIR8"/>